<gene>
    <name evidence="2" type="ORF">LITE_LOCUS30733</name>
</gene>
<keyword evidence="1" id="KW-0812">Transmembrane</keyword>
<dbReference type="AlphaFoldDB" id="A0AAV0MXM1"/>
<reference evidence="2" key="1">
    <citation type="submission" date="2022-08" db="EMBL/GenBank/DDBJ databases">
        <authorList>
            <person name="Gutierrez-Valencia J."/>
        </authorList>
    </citation>
    <scope>NUCLEOTIDE SEQUENCE</scope>
</reference>
<organism evidence="2 3">
    <name type="scientific">Linum tenue</name>
    <dbReference type="NCBI Taxonomy" id="586396"/>
    <lineage>
        <taxon>Eukaryota</taxon>
        <taxon>Viridiplantae</taxon>
        <taxon>Streptophyta</taxon>
        <taxon>Embryophyta</taxon>
        <taxon>Tracheophyta</taxon>
        <taxon>Spermatophyta</taxon>
        <taxon>Magnoliopsida</taxon>
        <taxon>eudicotyledons</taxon>
        <taxon>Gunneridae</taxon>
        <taxon>Pentapetalae</taxon>
        <taxon>rosids</taxon>
        <taxon>fabids</taxon>
        <taxon>Malpighiales</taxon>
        <taxon>Linaceae</taxon>
        <taxon>Linum</taxon>
    </lineage>
</organism>
<evidence type="ECO:0000313" key="2">
    <source>
        <dbReference type="EMBL" id="CAI0451045.1"/>
    </source>
</evidence>
<dbReference type="Proteomes" id="UP001154282">
    <property type="component" value="Unassembled WGS sequence"/>
</dbReference>
<accession>A0AAV0MXM1</accession>
<name>A0AAV0MXM1_9ROSI</name>
<keyword evidence="1" id="KW-0472">Membrane</keyword>
<feature type="transmembrane region" description="Helical" evidence="1">
    <location>
        <begin position="121"/>
        <end position="140"/>
    </location>
</feature>
<feature type="transmembrane region" description="Helical" evidence="1">
    <location>
        <begin position="203"/>
        <end position="227"/>
    </location>
</feature>
<protein>
    <submittedName>
        <fullName evidence="2">Uncharacterized protein</fullName>
    </submittedName>
</protein>
<dbReference type="PANTHER" id="PTHR34543:SF1">
    <property type="entry name" value="PROTEIN ABA DEFICIENT 4, CHLOROPLASTIC"/>
    <property type="match status" value="1"/>
</dbReference>
<comment type="caution">
    <text evidence="2">The sequence shown here is derived from an EMBL/GenBank/DDBJ whole genome shotgun (WGS) entry which is preliminary data.</text>
</comment>
<dbReference type="InterPro" id="IPR025461">
    <property type="entry name" value="ABA4-like"/>
</dbReference>
<keyword evidence="1" id="KW-1133">Transmembrane helix</keyword>
<sequence length="240" mass="25879">MAFPLCFSFPPNHHHHHPRKSLKAAAVAATRVVMNIAQVTGNGRGDGWSSSFLGGSKVATTCQPNPICLHHNTSSSRLLYASSFSASASTVFSVGTTAVLPFYVLMLLAPKSQLTRKCMGSMIPDTALGLLYGYLVYLSWTPDTLHLMFGAKYMVPELGGITKMFSSEMRLTSAWIHLVAVDLFAARKVYSDGLENGVETRHSVALCLLACPIGILTHLVTKALIAAMARAKTTEKLPPN</sequence>
<proteinExistence type="predicted"/>
<dbReference type="Pfam" id="PF14108">
    <property type="entry name" value="ABA4-like"/>
    <property type="match status" value="1"/>
</dbReference>
<feature type="transmembrane region" description="Helical" evidence="1">
    <location>
        <begin position="84"/>
        <end position="109"/>
    </location>
</feature>
<evidence type="ECO:0000313" key="3">
    <source>
        <dbReference type="Proteomes" id="UP001154282"/>
    </source>
</evidence>
<keyword evidence="3" id="KW-1185">Reference proteome</keyword>
<evidence type="ECO:0000256" key="1">
    <source>
        <dbReference type="SAM" id="Phobius"/>
    </source>
</evidence>
<dbReference type="PANTHER" id="PTHR34543">
    <property type="entry name" value="PROTEIN ABA DEFICIENT 4, CHLOROPLASTIC"/>
    <property type="match status" value="1"/>
</dbReference>
<dbReference type="EMBL" id="CAMGYJ010000007">
    <property type="protein sequence ID" value="CAI0451045.1"/>
    <property type="molecule type" value="Genomic_DNA"/>
</dbReference>